<reference evidence="3 4" key="1">
    <citation type="journal article" date="2019" name="Emerg. Microbes Infect.">
        <title>Comprehensive subspecies identification of 175 nontuberculous mycobacteria species based on 7547 genomic profiles.</title>
        <authorList>
            <person name="Matsumoto Y."/>
            <person name="Kinjo T."/>
            <person name="Motooka D."/>
            <person name="Nabeya D."/>
            <person name="Jung N."/>
            <person name="Uechi K."/>
            <person name="Horii T."/>
            <person name="Iida T."/>
            <person name="Fujita J."/>
            <person name="Nakamura S."/>
        </authorList>
    </citation>
    <scope>NUCLEOTIDE SEQUENCE [LARGE SCALE GENOMIC DNA]</scope>
    <source>
        <strain evidence="3 4">JCM 6367</strain>
    </source>
</reference>
<gene>
    <name evidence="3" type="ORF">MPRF_39510</name>
</gene>
<dbReference type="EMBL" id="AP022598">
    <property type="protein sequence ID" value="BBY77052.1"/>
    <property type="molecule type" value="Genomic_DNA"/>
</dbReference>
<feature type="region of interest" description="Disordered" evidence="1">
    <location>
        <begin position="286"/>
        <end position="320"/>
    </location>
</feature>
<name>A0A7I7U6P8_MYCPF</name>
<dbReference type="Pfam" id="PF23717">
    <property type="entry name" value="DUF7159"/>
    <property type="match status" value="1"/>
</dbReference>
<protein>
    <recommendedName>
        <fullName evidence="2">DUF7159 domain-containing protein</fullName>
    </recommendedName>
</protein>
<evidence type="ECO:0000256" key="1">
    <source>
        <dbReference type="SAM" id="MobiDB-lite"/>
    </source>
</evidence>
<organism evidence="3 4">
    <name type="scientific">Mycolicibacterium parafortuitum</name>
    <name type="common">Mycobacterium parafortuitum</name>
    <dbReference type="NCBI Taxonomy" id="39692"/>
    <lineage>
        <taxon>Bacteria</taxon>
        <taxon>Bacillati</taxon>
        <taxon>Actinomycetota</taxon>
        <taxon>Actinomycetes</taxon>
        <taxon>Mycobacteriales</taxon>
        <taxon>Mycobacteriaceae</taxon>
        <taxon>Mycolicibacterium</taxon>
    </lineage>
</organism>
<evidence type="ECO:0000313" key="4">
    <source>
        <dbReference type="Proteomes" id="UP000466554"/>
    </source>
</evidence>
<accession>A0A7I7U6P8</accession>
<dbReference type="Proteomes" id="UP000466554">
    <property type="component" value="Chromosome"/>
</dbReference>
<feature type="region of interest" description="Disordered" evidence="1">
    <location>
        <begin position="335"/>
        <end position="373"/>
    </location>
</feature>
<feature type="compositionally biased region" description="Pro residues" evidence="1">
    <location>
        <begin position="364"/>
        <end position="373"/>
    </location>
</feature>
<feature type="compositionally biased region" description="Low complexity" evidence="1">
    <location>
        <begin position="342"/>
        <end position="362"/>
    </location>
</feature>
<evidence type="ECO:0000259" key="2">
    <source>
        <dbReference type="Pfam" id="PF23717"/>
    </source>
</evidence>
<feature type="domain" description="DUF7159" evidence="2">
    <location>
        <begin position="3"/>
        <end position="99"/>
    </location>
</feature>
<proteinExistence type="predicted"/>
<dbReference type="InterPro" id="IPR055583">
    <property type="entry name" value="DUF7159"/>
</dbReference>
<evidence type="ECO:0000313" key="3">
    <source>
        <dbReference type="EMBL" id="BBY77052.1"/>
    </source>
</evidence>
<sequence>MRVVMGLSLTAGSAVWVLVDTYDGSIIADEVVDLDSVGEISRAAARSVQEYALQSERLIDGVRLVWTEDARHEGVRLRTKLRLFGFESIETVSEEEAREGRNRTARHIAPHMVLAYGAARADLDDPADKSVLLRLAEKVPSRNAEYGAGAPVIAERVAAVRVAGSEAAMRTSDRARQLMSALPGGVGARAAAAVFAVAVTGVVGYALFGYSPKHDVPQPAVAEAVAPAPAAIPEPVLPAPLPAAVEPAPVMVDEVAIPAAVPETATSPQYSAAVPETAVEAEVSDETSTETYAAAVPQTTSDVPAATVSPGLRTPEPSTAQTVGAAEIGQQLPAQTGVPHLTGPGPAAGPAQPYTAPAQASPGMIPPPAPPAPGPLGALFGALP</sequence>
<dbReference type="AlphaFoldDB" id="A0A7I7U6P8"/>